<comment type="subcellular location">
    <subcellularLocation>
        <location evidence="1">Cell membrane</location>
        <topology evidence="1">Multi-pass membrane protein</topology>
    </subcellularLocation>
</comment>
<protein>
    <recommendedName>
        <fullName evidence="9">Multidrug-efflux transporter</fullName>
    </recommendedName>
</protein>
<feature type="transmembrane region" description="Helical" evidence="10">
    <location>
        <begin position="143"/>
        <end position="161"/>
    </location>
</feature>
<dbReference type="InterPro" id="IPR048279">
    <property type="entry name" value="MdtK-like"/>
</dbReference>
<evidence type="ECO:0000256" key="4">
    <source>
        <dbReference type="ARBA" id="ARBA00022475"/>
    </source>
</evidence>
<dbReference type="GO" id="GO:0005886">
    <property type="term" value="C:plasma membrane"/>
    <property type="evidence" value="ECO:0007669"/>
    <property type="project" value="UniProtKB-SubCell"/>
</dbReference>
<gene>
    <name evidence="11" type="ORF">D0Y96_06005</name>
</gene>
<keyword evidence="12" id="KW-1185">Reference proteome</keyword>
<feature type="transmembrane region" description="Helical" evidence="10">
    <location>
        <begin position="255"/>
        <end position="276"/>
    </location>
</feature>
<proteinExistence type="predicted"/>
<sequence>MDQASEIQVFEQTSQQYSLRAELRALLALAIPVVLSEIGWMTMTIVDLIMVGKLGPDAIGAVGLGNAVYYAPSLFGIGLLLGLDTLVSQSWGAGDYDGCHRSLAQGIYIALAVTPLLMLVVFGAEIVFTGHGVDPVVGSLTRAYTGVLNWSTLPLLLYGGFRRYLQGVGRVGPVTFALITANLVNVAGNWIFIYGKFGMPALGVRGSAISTCVARLYMAAVLIFAAWAHERKRGHALFAHWPGPDWKSIRSLLRLGLPAASQVVLEVAAFGAATVLSAHLTPIALATHEIVLSCAAYTYMVPLGVSAAAAVAVGHAVGAGNRAKARRAGWLAIGLGAGFMACTAVLFLAVPQPILKIWTHDRQVLTLGTHILAIVAGFQIFDGIQTVSTGALRGLGETRFPMLMNLTGYWILGLPLGALLCFRLRWGLSGLWSGLTFALITIALLLCARWRTDARSAAAA</sequence>
<name>A0A372ISC9_9BACT</name>
<feature type="transmembrane region" description="Helical" evidence="10">
    <location>
        <begin position="107"/>
        <end position="131"/>
    </location>
</feature>
<dbReference type="RefSeq" id="WP_117298427.1">
    <property type="nucleotide sequence ID" value="NZ_QVQT02000002.1"/>
</dbReference>
<evidence type="ECO:0000256" key="5">
    <source>
        <dbReference type="ARBA" id="ARBA00022692"/>
    </source>
</evidence>
<feature type="transmembrane region" description="Helical" evidence="10">
    <location>
        <begin position="402"/>
        <end position="425"/>
    </location>
</feature>
<comment type="caution">
    <text evidence="11">The sequence shown here is derived from an EMBL/GenBank/DDBJ whole genome shotgun (WGS) entry which is preliminary data.</text>
</comment>
<dbReference type="CDD" id="cd13131">
    <property type="entry name" value="MATE_NorM_like"/>
    <property type="match status" value="1"/>
</dbReference>
<keyword evidence="6 10" id="KW-1133">Transmembrane helix</keyword>
<evidence type="ECO:0000256" key="10">
    <source>
        <dbReference type="SAM" id="Phobius"/>
    </source>
</evidence>
<organism evidence="11 12">
    <name type="scientific">Paracidobacterium acidisoli</name>
    <dbReference type="NCBI Taxonomy" id="2303751"/>
    <lineage>
        <taxon>Bacteria</taxon>
        <taxon>Pseudomonadati</taxon>
        <taxon>Acidobacteriota</taxon>
        <taxon>Terriglobia</taxon>
        <taxon>Terriglobales</taxon>
        <taxon>Acidobacteriaceae</taxon>
        <taxon>Paracidobacterium</taxon>
    </lineage>
</organism>
<dbReference type="PANTHER" id="PTHR43298">
    <property type="entry name" value="MULTIDRUG RESISTANCE PROTEIN NORM-RELATED"/>
    <property type="match status" value="1"/>
</dbReference>
<evidence type="ECO:0000256" key="6">
    <source>
        <dbReference type="ARBA" id="ARBA00022989"/>
    </source>
</evidence>
<dbReference type="OrthoDB" id="9780160at2"/>
<feature type="transmembrane region" description="Helical" evidence="10">
    <location>
        <begin position="329"/>
        <end position="350"/>
    </location>
</feature>
<keyword evidence="5 10" id="KW-0812">Transmembrane</keyword>
<feature type="transmembrane region" description="Helical" evidence="10">
    <location>
        <begin position="207"/>
        <end position="228"/>
    </location>
</feature>
<dbReference type="PANTHER" id="PTHR43298:SF2">
    <property type="entry name" value="FMN_FAD EXPORTER YEEO-RELATED"/>
    <property type="match status" value="1"/>
</dbReference>
<keyword evidence="8 10" id="KW-0472">Membrane</keyword>
<feature type="transmembrane region" description="Helical" evidence="10">
    <location>
        <begin position="25"/>
        <end position="49"/>
    </location>
</feature>
<evidence type="ECO:0000256" key="7">
    <source>
        <dbReference type="ARBA" id="ARBA00023065"/>
    </source>
</evidence>
<dbReference type="Pfam" id="PF01554">
    <property type="entry name" value="MatE"/>
    <property type="match status" value="2"/>
</dbReference>
<evidence type="ECO:0000256" key="8">
    <source>
        <dbReference type="ARBA" id="ARBA00023136"/>
    </source>
</evidence>
<feature type="transmembrane region" description="Helical" evidence="10">
    <location>
        <begin position="296"/>
        <end position="317"/>
    </location>
</feature>
<evidence type="ECO:0000256" key="3">
    <source>
        <dbReference type="ARBA" id="ARBA00022449"/>
    </source>
</evidence>
<keyword evidence="4" id="KW-1003">Cell membrane</keyword>
<reference evidence="11 12" key="1">
    <citation type="submission" date="2018-08" db="EMBL/GenBank/DDBJ databases">
        <title>Acidipila sp. 4G-K13, an acidobacterium isolated from forest soil.</title>
        <authorList>
            <person name="Gao Z.-H."/>
            <person name="Qiu L.-H."/>
        </authorList>
    </citation>
    <scope>NUCLEOTIDE SEQUENCE [LARGE SCALE GENOMIC DNA]</scope>
    <source>
        <strain evidence="11 12">4G-K13</strain>
    </source>
</reference>
<accession>A0A372ISC9</accession>
<evidence type="ECO:0000256" key="2">
    <source>
        <dbReference type="ARBA" id="ARBA00022448"/>
    </source>
</evidence>
<keyword evidence="7" id="KW-0406">Ion transport</keyword>
<feature type="transmembrane region" description="Helical" evidence="10">
    <location>
        <begin position="69"/>
        <end position="87"/>
    </location>
</feature>
<keyword evidence="3" id="KW-0050">Antiport</keyword>
<feature type="transmembrane region" description="Helical" evidence="10">
    <location>
        <begin position="173"/>
        <end position="195"/>
    </location>
</feature>
<evidence type="ECO:0000256" key="1">
    <source>
        <dbReference type="ARBA" id="ARBA00004651"/>
    </source>
</evidence>
<dbReference type="InterPro" id="IPR002528">
    <property type="entry name" value="MATE_fam"/>
</dbReference>
<dbReference type="GO" id="GO:0042910">
    <property type="term" value="F:xenobiotic transmembrane transporter activity"/>
    <property type="evidence" value="ECO:0007669"/>
    <property type="project" value="InterPro"/>
</dbReference>
<evidence type="ECO:0000313" key="11">
    <source>
        <dbReference type="EMBL" id="RFU17679.1"/>
    </source>
</evidence>
<dbReference type="PIRSF" id="PIRSF006603">
    <property type="entry name" value="DinF"/>
    <property type="match status" value="1"/>
</dbReference>
<keyword evidence="2" id="KW-0813">Transport</keyword>
<feature type="transmembrane region" description="Helical" evidence="10">
    <location>
        <begin position="431"/>
        <end position="448"/>
    </location>
</feature>
<dbReference type="GO" id="GO:0006811">
    <property type="term" value="P:monoatomic ion transport"/>
    <property type="evidence" value="ECO:0007669"/>
    <property type="project" value="UniProtKB-KW"/>
</dbReference>
<feature type="transmembrane region" description="Helical" evidence="10">
    <location>
        <begin position="362"/>
        <end position="381"/>
    </location>
</feature>
<dbReference type="GO" id="GO:0015297">
    <property type="term" value="F:antiporter activity"/>
    <property type="evidence" value="ECO:0007669"/>
    <property type="project" value="UniProtKB-KW"/>
</dbReference>
<dbReference type="InterPro" id="IPR050222">
    <property type="entry name" value="MATE_MdtK"/>
</dbReference>
<dbReference type="NCBIfam" id="TIGR00797">
    <property type="entry name" value="matE"/>
    <property type="match status" value="1"/>
</dbReference>
<dbReference type="AlphaFoldDB" id="A0A372ISC9"/>
<dbReference type="Proteomes" id="UP000264702">
    <property type="component" value="Unassembled WGS sequence"/>
</dbReference>
<evidence type="ECO:0000313" key="12">
    <source>
        <dbReference type="Proteomes" id="UP000264702"/>
    </source>
</evidence>
<dbReference type="EMBL" id="QVQT01000002">
    <property type="protein sequence ID" value="RFU17679.1"/>
    <property type="molecule type" value="Genomic_DNA"/>
</dbReference>
<evidence type="ECO:0000256" key="9">
    <source>
        <dbReference type="ARBA" id="ARBA00031636"/>
    </source>
</evidence>